<keyword evidence="3" id="KW-0547">Nucleotide-binding</keyword>
<gene>
    <name evidence="3" type="ORF">FIV36_04035</name>
    <name evidence="2" type="ORF">SAMN05216591_3270</name>
</gene>
<dbReference type="OrthoDB" id="9807853at2"/>
<dbReference type="InterPro" id="IPR038461">
    <property type="entry name" value="Schlafen_AlbA_2_dom_sf"/>
</dbReference>
<keyword evidence="3" id="KW-0067">ATP-binding</keyword>
<evidence type="ECO:0000259" key="1">
    <source>
        <dbReference type="Pfam" id="PF04326"/>
    </source>
</evidence>
<dbReference type="GeneID" id="78554686"/>
<keyword evidence="4" id="KW-1185">Reference proteome</keyword>
<dbReference type="AlphaFoldDB" id="A0A5C5QM34"/>
<dbReference type="Pfam" id="PF13749">
    <property type="entry name" value="HATPase_c_4"/>
    <property type="match status" value="1"/>
</dbReference>
<feature type="domain" description="Schlafen AlbA-2" evidence="1">
    <location>
        <begin position="14"/>
        <end position="127"/>
    </location>
</feature>
<dbReference type="InterPro" id="IPR038475">
    <property type="entry name" value="RecG_C_sf"/>
</dbReference>
<dbReference type="GO" id="GO:0004386">
    <property type="term" value="F:helicase activity"/>
    <property type="evidence" value="ECO:0007669"/>
    <property type="project" value="UniProtKB-KW"/>
</dbReference>
<keyword evidence="3" id="KW-0347">Helicase</keyword>
<dbReference type="Pfam" id="PF04326">
    <property type="entry name" value="SLFN_AlbA_2"/>
    <property type="match status" value="1"/>
</dbReference>
<dbReference type="EMBL" id="VFET01000003">
    <property type="protein sequence ID" value="TWS06299.1"/>
    <property type="molecule type" value="Genomic_DNA"/>
</dbReference>
<dbReference type="PANTHER" id="PTHR30595">
    <property type="entry name" value="GLPR-RELATED TRANSCRIPTIONAL REPRESSOR"/>
    <property type="match status" value="1"/>
</dbReference>
<evidence type="ECO:0000313" key="5">
    <source>
        <dbReference type="Proteomes" id="UP000317951"/>
    </source>
</evidence>
<dbReference type="InterPro" id="IPR007421">
    <property type="entry name" value="Schlafen_AlbA_2_dom"/>
</dbReference>
<dbReference type="RefSeq" id="WP_010563443.1">
    <property type="nucleotide sequence ID" value="NZ_LT629689.1"/>
</dbReference>
<name>A0A5C5QM34_9PSED</name>
<sequence>METTELIDILSRGEDSRHQFKADITNADALAAEIVAFSNTSGGRIFIGVNDDGSVRGLSSADVARLNQLIANAASQNVRPAVNPLTDNVTHPAGTVLVVSIAEGISKPYMDKNGVIWVKNGADKRRATSREEIQRLFQQAGLVHADETPVAGLGAGDVDMPYFEAFFEQQFGEPLAQHQQPLPQLLTNMNLMNQGQLNVAGALLFAKVPHYALPAFIVKAVAFVGNEIEDERYLDSRDITGKLADVFQQALGFIIANTRAPQGSQGINSVGRPEVPRIVWEELVANALIHRDYFISAPVRVLVFADRVEVISPGHLPNNLTIENIKAGNSNMRNPILASFAAKLLPYRGLGSGLLRALRAWPAIELIDDRAGNLFKAIVTRPQVVTAVESGSVDQERAV</sequence>
<dbReference type="Gene3D" id="3.30.950.30">
    <property type="entry name" value="Schlafen, AAA domain"/>
    <property type="match status" value="1"/>
</dbReference>
<organism evidence="3 5">
    <name type="scientific">Pseudomonas extremaustralis</name>
    <dbReference type="NCBI Taxonomy" id="359110"/>
    <lineage>
        <taxon>Bacteria</taxon>
        <taxon>Pseudomonadati</taxon>
        <taxon>Pseudomonadota</taxon>
        <taxon>Gammaproteobacteria</taxon>
        <taxon>Pseudomonadales</taxon>
        <taxon>Pseudomonadaceae</taxon>
        <taxon>Pseudomonas</taxon>
    </lineage>
</organism>
<accession>A0A5C5QM34</accession>
<reference evidence="3 5" key="2">
    <citation type="submission" date="2019-06" db="EMBL/GenBank/DDBJ databases">
        <title>Pseudomonas bimorpha sp. nov. isolated from bovine raw milk and skim milk concentrate.</title>
        <authorList>
            <person name="Hofmann K."/>
            <person name="Huptas C."/>
            <person name="Doll E."/>
            <person name="Scherer S."/>
            <person name="Wenning M."/>
        </authorList>
    </citation>
    <scope>NUCLEOTIDE SEQUENCE [LARGE SCALE GENOMIC DNA]</scope>
    <source>
        <strain evidence="3 5">DSM 17835</strain>
    </source>
</reference>
<protein>
    <submittedName>
        <fullName evidence="3">ATP-dependent DNA helicase RecG</fullName>
    </submittedName>
</protein>
<dbReference type="EMBL" id="LT629689">
    <property type="protein sequence ID" value="SDF54538.1"/>
    <property type="molecule type" value="Genomic_DNA"/>
</dbReference>
<evidence type="ECO:0000313" key="4">
    <source>
        <dbReference type="Proteomes" id="UP000182858"/>
    </source>
</evidence>
<dbReference type="Proteomes" id="UP000182858">
    <property type="component" value="Chromosome I"/>
</dbReference>
<dbReference type="Proteomes" id="UP000317951">
    <property type="component" value="Unassembled WGS sequence"/>
</dbReference>
<keyword evidence="3" id="KW-0378">Hydrolase</keyword>
<dbReference type="PANTHER" id="PTHR30595:SF6">
    <property type="entry name" value="SCHLAFEN ALBA-2 DOMAIN-CONTAINING PROTEIN"/>
    <property type="match status" value="1"/>
</dbReference>
<evidence type="ECO:0000313" key="2">
    <source>
        <dbReference type="EMBL" id="SDF54538.1"/>
    </source>
</evidence>
<dbReference type="Gene3D" id="3.30.565.60">
    <property type="match status" value="1"/>
</dbReference>
<evidence type="ECO:0000313" key="3">
    <source>
        <dbReference type="EMBL" id="TWS06299.1"/>
    </source>
</evidence>
<proteinExistence type="predicted"/>
<reference evidence="2 4" key="1">
    <citation type="submission" date="2016-10" db="EMBL/GenBank/DDBJ databases">
        <authorList>
            <person name="Varghese N."/>
            <person name="Submissions S."/>
        </authorList>
    </citation>
    <scope>NUCLEOTIDE SEQUENCE [LARGE SCALE GENOMIC DNA]</scope>
    <source>
        <strain evidence="2 4">DSM 17835</strain>
    </source>
</reference>